<feature type="coiled-coil region" evidence="1">
    <location>
        <begin position="83"/>
        <end position="150"/>
    </location>
</feature>
<dbReference type="AlphaFoldDB" id="A0A6G0IKW2"/>
<dbReference type="Proteomes" id="UP000424527">
    <property type="component" value="Unassembled WGS sequence"/>
</dbReference>
<protein>
    <recommendedName>
        <fullName evidence="4">Ankyrin repeat domain-containing protein 26</fullName>
    </recommendedName>
</protein>
<reference evidence="2 3" key="1">
    <citation type="submission" date="2019-07" db="EMBL/GenBank/DDBJ databases">
        <title>Chromosome genome assembly for large yellow croaker.</title>
        <authorList>
            <person name="Xiao S."/>
        </authorList>
    </citation>
    <scope>NUCLEOTIDE SEQUENCE [LARGE SCALE GENOMIC DNA]</scope>
    <source>
        <strain evidence="2">JMULYC20181020</strain>
        <tissue evidence="2">Muscle</tissue>
    </source>
</reference>
<evidence type="ECO:0000313" key="3">
    <source>
        <dbReference type="Proteomes" id="UP000424527"/>
    </source>
</evidence>
<keyword evidence="1" id="KW-0175">Coiled coil</keyword>
<proteinExistence type="predicted"/>
<comment type="caution">
    <text evidence="2">The sequence shown here is derived from an EMBL/GenBank/DDBJ whole genome shotgun (WGS) entry which is preliminary data.</text>
</comment>
<organism evidence="2 3">
    <name type="scientific">Larimichthys crocea</name>
    <name type="common">Large yellow croaker</name>
    <name type="synonym">Pseudosciaena crocea</name>
    <dbReference type="NCBI Taxonomy" id="215358"/>
    <lineage>
        <taxon>Eukaryota</taxon>
        <taxon>Metazoa</taxon>
        <taxon>Chordata</taxon>
        <taxon>Craniata</taxon>
        <taxon>Vertebrata</taxon>
        <taxon>Euteleostomi</taxon>
        <taxon>Actinopterygii</taxon>
        <taxon>Neopterygii</taxon>
        <taxon>Teleostei</taxon>
        <taxon>Neoteleostei</taxon>
        <taxon>Acanthomorphata</taxon>
        <taxon>Eupercaria</taxon>
        <taxon>Sciaenidae</taxon>
        <taxon>Larimichthys</taxon>
    </lineage>
</organism>
<name>A0A6G0IKW2_LARCR</name>
<dbReference type="EMBL" id="REGW02000009">
    <property type="protein sequence ID" value="KAE8291977.1"/>
    <property type="molecule type" value="Genomic_DNA"/>
</dbReference>
<keyword evidence="3" id="KW-1185">Reference proteome</keyword>
<gene>
    <name evidence="2" type="ORF">D5F01_LYC09340</name>
</gene>
<sequence length="249" mass="28883">MLQRQESADTVLKNQLREASAKSEHLMYDVQTLKMDNADIRGKFNALEKDNDELNSKHSSLIKCHQEIIAKKNETIFQCQRAITELECMVNRLKAQSEDKTRQATAEVALKYETRNSELQQKVDQITSSLDKEKATCEKYRVELKESLKRQIEILDKHQKFKFRPNSDTNVRLNQPNTALDETTKALHHLQQEYIDLGKRHSDISSEYRELLKTTELSSSATLKEIPDQCSVHLLTYQSIYEDPSIILI</sequence>
<evidence type="ECO:0000256" key="1">
    <source>
        <dbReference type="SAM" id="Coils"/>
    </source>
</evidence>
<accession>A0A6G0IKW2</accession>
<evidence type="ECO:0008006" key="4">
    <source>
        <dbReference type="Google" id="ProtNLM"/>
    </source>
</evidence>
<evidence type="ECO:0000313" key="2">
    <source>
        <dbReference type="EMBL" id="KAE8291977.1"/>
    </source>
</evidence>